<dbReference type="EMBL" id="JACHMO010000001">
    <property type="protein sequence ID" value="MBB5802799.1"/>
    <property type="molecule type" value="Genomic_DNA"/>
</dbReference>
<organism evidence="1 2">
    <name type="scientific">Saccharothrix ecbatanensis</name>
    <dbReference type="NCBI Taxonomy" id="1105145"/>
    <lineage>
        <taxon>Bacteria</taxon>
        <taxon>Bacillati</taxon>
        <taxon>Actinomycetota</taxon>
        <taxon>Actinomycetes</taxon>
        <taxon>Pseudonocardiales</taxon>
        <taxon>Pseudonocardiaceae</taxon>
        <taxon>Saccharothrix</taxon>
    </lineage>
</organism>
<dbReference type="AlphaFoldDB" id="A0A7W9M0C4"/>
<name>A0A7W9M0C4_9PSEU</name>
<evidence type="ECO:0000313" key="2">
    <source>
        <dbReference type="Proteomes" id="UP000552097"/>
    </source>
</evidence>
<accession>A0A7W9M0C4</accession>
<reference evidence="1 2" key="1">
    <citation type="submission" date="2020-08" db="EMBL/GenBank/DDBJ databases">
        <title>Sequencing the genomes of 1000 actinobacteria strains.</title>
        <authorList>
            <person name="Klenk H.-P."/>
        </authorList>
    </citation>
    <scope>NUCLEOTIDE SEQUENCE [LARGE SCALE GENOMIC DNA]</scope>
    <source>
        <strain evidence="1 2">DSM 45486</strain>
    </source>
</reference>
<gene>
    <name evidence="1" type="ORF">F4560_002567</name>
</gene>
<dbReference type="RefSeq" id="WP_184919719.1">
    <property type="nucleotide sequence ID" value="NZ_JACHMO010000001.1"/>
</dbReference>
<sequence>MPDHGVEVGNPVELPPYRAVLVVDTKEFGSNSDPGQAHLVEIVSDVLARAFERAGLGHVWREALFPHNTGDGVGIGFDTRHLPAVVSGFFDALQDELAERDARLRARDRALRLRMRASLNVGPVREAPPGGSAAVVGSAVITTHRLLDSQPVRDVLTRSDPDQTFLSVVLSQRVFDDVLAAGFASLSASRVVPRFVQIKEYSGTVYLYVPKPSGDLLSHGVAEYQEDLDAAKAVQETPPTPAGTVTSNVVSGGSHSGMTIQVGHLHGGMQNK</sequence>
<proteinExistence type="predicted"/>
<evidence type="ECO:0000313" key="1">
    <source>
        <dbReference type="EMBL" id="MBB5802799.1"/>
    </source>
</evidence>
<protein>
    <submittedName>
        <fullName evidence="1">Uncharacterized protein</fullName>
    </submittedName>
</protein>
<keyword evidence="2" id="KW-1185">Reference proteome</keyword>
<dbReference type="Proteomes" id="UP000552097">
    <property type="component" value="Unassembled WGS sequence"/>
</dbReference>
<comment type="caution">
    <text evidence="1">The sequence shown here is derived from an EMBL/GenBank/DDBJ whole genome shotgun (WGS) entry which is preliminary data.</text>
</comment>